<dbReference type="SUPFAM" id="SSF55144">
    <property type="entry name" value="LigT-like"/>
    <property type="match status" value="1"/>
</dbReference>
<dbReference type="GO" id="GO:0016874">
    <property type="term" value="F:ligase activity"/>
    <property type="evidence" value="ECO:0007669"/>
    <property type="project" value="UniProtKB-KW"/>
</dbReference>
<protein>
    <submittedName>
        <fullName evidence="1">2'-5' RNA ligase family protein</fullName>
    </submittedName>
</protein>
<evidence type="ECO:0000313" key="2">
    <source>
        <dbReference type="Proteomes" id="UP001062223"/>
    </source>
</evidence>
<dbReference type="RefSeq" id="WP_262138709.1">
    <property type="nucleotide sequence ID" value="NZ_CP106879.1"/>
</dbReference>
<sequence length="169" mass="17628">MRSIELVLGPESDAAVRSAWQALIDADLPSLGRHPSPSNAPHVTLAAGDTLPVPAGFRTSVPTAIRLGGLLLFPAGAGRSVLVRAVVVDAALTTFHGEVHAVAPGGVGTSVPGHWSPHVTLARRVRDEDLPRAVAALRTVPLPETLEVGGVRHWDGETRTITPLAFTTD</sequence>
<accession>A0A9Q9P7U7</accession>
<keyword evidence="1" id="KW-0436">Ligase</keyword>
<organism evidence="1 2">
    <name type="scientific">Curtobacterium poinsettiae</name>
    <dbReference type="NCBI Taxonomy" id="159612"/>
    <lineage>
        <taxon>Bacteria</taxon>
        <taxon>Bacillati</taxon>
        <taxon>Actinomycetota</taxon>
        <taxon>Actinomycetes</taxon>
        <taxon>Micrococcales</taxon>
        <taxon>Microbacteriaceae</taxon>
        <taxon>Curtobacterium</taxon>
    </lineage>
</organism>
<gene>
    <name evidence="1" type="ORF">OE229_15205</name>
</gene>
<dbReference type="Pfam" id="PF13563">
    <property type="entry name" value="2_5_RNA_ligase2"/>
    <property type="match status" value="1"/>
</dbReference>
<dbReference type="InterPro" id="IPR009097">
    <property type="entry name" value="Cyclic_Pdiesterase"/>
</dbReference>
<dbReference type="Proteomes" id="UP001062223">
    <property type="component" value="Chromosome"/>
</dbReference>
<dbReference type="Gene3D" id="3.90.1140.10">
    <property type="entry name" value="Cyclic phosphodiesterase"/>
    <property type="match status" value="1"/>
</dbReference>
<reference evidence="1" key="1">
    <citation type="submission" date="2022-09" db="EMBL/GenBank/DDBJ databases">
        <title>Taxonomy of Curtobacterium flaccumfaciens.</title>
        <authorList>
            <person name="Osdaghi E."/>
            <person name="Taghavi S.M."/>
            <person name="Hamidizade M."/>
            <person name="Abachi H."/>
            <person name="Fazliarab A."/>
            <person name="Baeyen S."/>
            <person name="Portier P."/>
            <person name="Van Vaerenbergh J."/>
            <person name="Jacques M.-A."/>
        </authorList>
    </citation>
    <scope>NUCLEOTIDE SEQUENCE</scope>
    <source>
        <strain evidence="1">AGQB46</strain>
    </source>
</reference>
<dbReference type="EMBL" id="CP106879">
    <property type="protein sequence ID" value="UYC80448.1"/>
    <property type="molecule type" value="Genomic_DNA"/>
</dbReference>
<evidence type="ECO:0000313" key="1">
    <source>
        <dbReference type="EMBL" id="UYC80448.1"/>
    </source>
</evidence>
<dbReference type="KEGG" id="cpoi:OE229_15205"/>
<proteinExistence type="predicted"/>
<dbReference type="AlphaFoldDB" id="A0A9Q9P7U7"/>
<name>A0A9Q9P7U7_9MICO</name>